<protein>
    <submittedName>
        <fullName evidence="1">Uncharacterized protein</fullName>
    </submittedName>
</protein>
<comment type="caution">
    <text evidence="1">The sequence shown here is derived from an EMBL/GenBank/DDBJ whole genome shotgun (WGS) entry which is preliminary data.</text>
</comment>
<dbReference type="EMBL" id="REGN01004741">
    <property type="protein sequence ID" value="RNA16275.1"/>
    <property type="molecule type" value="Genomic_DNA"/>
</dbReference>
<evidence type="ECO:0000313" key="1">
    <source>
        <dbReference type="EMBL" id="RNA16275.1"/>
    </source>
</evidence>
<sequence length="62" mass="7578">MNLIMVKISSVYATLRNIYNILNSFCNYFTHHNKKHIFREKFFPGQFRMAEPSFQPTWLQYD</sequence>
<dbReference type="AlphaFoldDB" id="A0A3M7QZ70"/>
<dbReference type="Proteomes" id="UP000276133">
    <property type="component" value="Unassembled WGS sequence"/>
</dbReference>
<reference evidence="1 2" key="1">
    <citation type="journal article" date="2018" name="Sci. Rep.">
        <title>Genomic signatures of local adaptation to the degree of environmental predictability in rotifers.</title>
        <authorList>
            <person name="Franch-Gras L."/>
            <person name="Hahn C."/>
            <person name="Garcia-Roger E.M."/>
            <person name="Carmona M.J."/>
            <person name="Serra M."/>
            <person name="Gomez A."/>
        </authorList>
    </citation>
    <scope>NUCLEOTIDE SEQUENCE [LARGE SCALE GENOMIC DNA]</scope>
    <source>
        <strain evidence="1">HYR1</strain>
    </source>
</reference>
<name>A0A3M7QZ70_BRAPC</name>
<proteinExistence type="predicted"/>
<gene>
    <name evidence="1" type="ORF">BpHYR1_045108</name>
</gene>
<keyword evidence="2" id="KW-1185">Reference proteome</keyword>
<evidence type="ECO:0000313" key="2">
    <source>
        <dbReference type="Proteomes" id="UP000276133"/>
    </source>
</evidence>
<organism evidence="1 2">
    <name type="scientific">Brachionus plicatilis</name>
    <name type="common">Marine rotifer</name>
    <name type="synonym">Brachionus muelleri</name>
    <dbReference type="NCBI Taxonomy" id="10195"/>
    <lineage>
        <taxon>Eukaryota</taxon>
        <taxon>Metazoa</taxon>
        <taxon>Spiralia</taxon>
        <taxon>Gnathifera</taxon>
        <taxon>Rotifera</taxon>
        <taxon>Eurotatoria</taxon>
        <taxon>Monogononta</taxon>
        <taxon>Pseudotrocha</taxon>
        <taxon>Ploima</taxon>
        <taxon>Brachionidae</taxon>
        <taxon>Brachionus</taxon>
    </lineage>
</organism>
<accession>A0A3M7QZ70</accession>